<name>A0A3B1AAU8_9ZZZZ</name>
<keyword evidence="4 6" id="KW-1133">Transmembrane helix</keyword>
<evidence type="ECO:0000256" key="6">
    <source>
        <dbReference type="SAM" id="Phobius"/>
    </source>
</evidence>
<evidence type="ECO:0000256" key="3">
    <source>
        <dbReference type="ARBA" id="ARBA00022692"/>
    </source>
</evidence>
<dbReference type="CDD" id="cd02953">
    <property type="entry name" value="DsbDgamma"/>
    <property type="match status" value="1"/>
</dbReference>
<dbReference type="InterPro" id="IPR036249">
    <property type="entry name" value="Thioredoxin-like_sf"/>
</dbReference>
<dbReference type="Pfam" id="PF13899">
    <property type="entry name" value="Thioredoxin_7"/>
    <property type="match status" value="1"/>
</dbReference>
<dbReference type="Pfam" id="PF02683">
    <property type="entry name" value="DsbD_TM"/>
    <property type="match status" value="1"/>
</dbReference>
<keyword evidence="5 6" id="KW-0472">Membrane</keyword>
<dbReference type="PROSITE" id="PS00194">
    <property type="entry name" value="THIOREDOXIN_1"/>
    <property type="match status" value="1"/>
</dbReference>
<dbReference type="SUPFAM" id="SSF52833">
    <property type="entry name" value="Thioredoxin-like"/>
    <property type="match status" value="1"/>
</dbReference>
<dbReference type="NCBIfam" id="NF001419">
    <property type="entry name" value="PRK00293.1"/>
    <property type="match status" value="1"/>
</dbReference>
<reference evidence="8" key="1">
    <citation type="submission" date="2018-06" db="EMBL/GenBank/DDBJ databases">
        <authorList>
            <person name="Zhirakovskaya E."/>
        </authorList>
    </citation>
    <scope>NUCLEOTIDE SEQUENCE</scope>
</reference>
<feature type="transmembrane region" description="Helical" evidence="6">
    <location>
        <begin position="516"/>
        <end position="538"/>
    </location>
</feature>
<evidence type="ECO:0000256" key="1">
    <source>
        <dbReference type="ARBA" id="ARBA00004651"/>
    </source>
</evidence>
<dbReference type="Gene3D" id="2.60.40.1250">
    <property type="entry name" value="Thiol:disulfide interchange protein DsbD, N-terminal domain"/>
    <property type="match status" value="2"/>
</dbReference>
<accession>A0A3B1AAU8</accession>
<dbReference type="InterPro" id="IPR028250">
    <property type="entry name" value="DsbDN"/>
</dbReference>
<proteinExistence type="predicted"/>
<keyword evidence="8" id="KW-0560">Oxidoreductase</keyword>
<protein>
    <submittedName>
        <fullName evidence="8">Cytochrome c-type biogenesis protein DsbD, protein-disulfide reductase</fullName>
        <ecNumber evidence="8">1.8.1.8</ecNumber>
    </submittedName>
</protein>
<dbReference type="EMBL" id="UOFR01000040">
    <property type="protein sequence ID" value="VAW96747.1"/>
    <property type="molecule type" value="Genomic_DNA"/>
</dbReference>
<dbReference type="PROSITE" id="PS51352">
    <property type="entry name" value="THIOREDOXIN_2"/>
    <property type="match status" value="1"/>
</dbReference>
<keyword evidence="3 6" id="KW-0812">Transmembrane</keyword>
<evidence type="ECO:0000259" key="7">
    <source>
        <dbReference type="PROSITE" id="PS51352"/>
    </source>
</evidence>
<evidence type="ECO:0000256" key="2">
    <source>
        <dbReference type="ARBA" id="ARBA00022475"/>
    </source>
</evidence>
<sequence>MIKIKALLLPLLLLVSLLGHAASPLHPKEAFKFDAVVNGNSIKATWNIVDDYYLYREKITFESGTPGFELGEPVYPAGKLKHGIRPDGTEGEVETYMGSVTIEVPIIKSVGGEFKFKARSQGCAEELGICYPPQNHEKLLTLAALETKSDAGTPGLSGISDLSSALGLDGGQSNNPLPANQAFKMTSHIEGDTVMITWDITKDYYMYRDKFSITSATNGIQFGPMKAPNGELKHGIRPDGTEGEVEVFTKEITIGYPIIATETGITKIEFSASGQGCAEIFGICYPPIKNSQSLTTKVSFAVNAAAMKDMDSTAQSEQASNAVIPASTHAMPKPEIKEFVSEQDKSAMVLASGETFKIILYFFLGGLALAFTACMYPMIPILSSVIVGQGEKITTLHAFNLSLFYVLSMAVTFGILGALFAGLAQGINLQAYFQSPWVLVPFSILFVALAFSMFGFYSIQMPASLQGKLSEISSHQKGGSFIGVIIMGVLSALIVGPCAGPVLIGALAYVASEGDVFLGFLSMFILGLGLGLPLIFVGTSHGKFLPKAGGWMDTVKYAAGVVLLAVALLFLERVSFVPTMLIMLAWSALLIIAGVYMGAFEQIKDGASGWRKLWKGLGLVFILYGALVMLGGLTGARNVNDPMHGSKLTMGGGQAHAELGFKQIKTIEDLNRELELAKLSGKYVMLDYYADWCLYCKTFEDYVFSTPEVQKLLADFVLLQADVTDNDELDQALLAYTKVIAPPSILFWNTKGVEKTKFRIVGKMNAEEFIHHVDLILKGN</sequence>
<dbReference type="GO" id="GO:0045454">
    <property type="term" value="P:cell redox homeostasis"/>
    <property type="evidence" value="ECO:0007669"/>
    <property type="project" value="TreeGrafter"/>
</dbReference>
<dbReference type="GO" id="GO:0005886">
    <property type="term" value="C:plasma membrane"/>
    <property type="evidence" value="ECO:0007669"/>
    <property type="project" value="UniProtKB-SubCell"/>
</dbReference>
<dbReference type="InterPro" id="IPR017937">
    <property type="entry name" value="Thioredoxin_CS"/>
</dbReference>
<dbReference type="EC" id="1.8.1.8" evidence="8"/>
<dbReference type="GO" id="GO:0047134">
    <property type="term" value="F:protein-disulfide reductase [NAD(P)H] activity"/>
    <property type="evidence" value="ECO:0007669"/>
    <property type="project" value="UniProtKB-EC"/>
</dbReference>
<comment type="subcellular location">
    <subcellularLocation>
        <location evidence="1">Cell membrane</location>
        <topology evidence="1">Multi-pass membrane protein</topology>
    </subcellularLocation>
</comment>
<evidence type="ECO:0000313" key="8">
    <source>
        <dbReference type="EMBL" id="VAW96747.1"/>
    </source>
</evidence>
<feature type="transmembrane region" description="Helical" evidence="6">
    <location>
        <begin position="550"/>
        <end position="570"/>
    </location>
</feature>
<keyword evidence="2" id="KW-1003">Cell membrane</keyword>
<feature type="domain" description="Thioredoxin" evidence="7">
    <location>
        <begin position="637"/>
        <end position="778"/>
    </location>
</feature>
<dbReference type="Gene3D" id="3.40.30.10">
    <property type="entry name" value="Glutaredoxin"/>
    <property type="match status" value="1"/>
</dbReference>
<feature type="transmembrane region" description="Helical" evidence="6">
    <location>
        <begin position="403"/>
        <end position="424"/>
    </location>
</feature>
<feature type="transmembrane region" description="Helical" evidence="6">
    <location>
        <begin position="436"/>
        <end position="459"/>
    </location>
</feature>
<dbReference type="InterPro" id="IPR035671">
    <property type="entry name" value="DsbD_gamma"/>
</dbReference>
<gene>
    <name evidence="8" type="ORF">MNBD_GAMMA21-1155</name>
</gene>
<dbReference type="InterPro" id="IPR003834">
    <property type="entry name" value="Cyt_c_assmbl_TM_dom"/>
</dbReference>
<dbReference type="Pfam" id="PF11412">
    <property type="entry name" value="DsbD_N"/>
    <property type="match status" value="2"/>
</dbReference>
<dbReference type="AlphaFoldDB" id="A0A3B1AAU8"/>
<feature type="transmembrane region" description="Helical" evidence="6">
    <location>
        <begin position="358"/>
        <end position="382"/>
    </location>
</feature>
<feature type="transmembrane region" description="Helical" evidence="6">
    <location>
        <begin position="576"/>
        <end position="596"/>
    </location>
</feature>
<dbReference type="PANTHER" id="PTHR32234:SF0">
    <property type="entry name" value="THIOL:DISULFIDE INTERCHANGE PROTEIN DSBD"/>
    <property type="match status" value="1"/>
</dbReference>
<evidence type="ECO:0000256" key="5">
    <source>
        <dbReference type="ARBA" id="ARBA00023136"/>
    </source>
</evidence>
<feature type="transmembrane region" description="Helical" evidence="6">
    <location>
        <begin position="480"/>
        <end position="510"/>
    </location>
</feature>
<dbReference type="PANTHER" id="PTHR32234">
    <property type="entry name" value="THIOL:DISULFIDE INTERCHANGE PROTEIN DSBD"/>
    <property type="match status" value="1"/>
</dbReference>
<feature type="transmembrane region" description="Helical" evidence="6">
    <location>
        <begin position="617"/>
        <end position="636"/>
    </location>
</feature>
<dbReference type="InterPro" id="IPR036929">
    <property type="entry name" value="DsbDN_sf"/>
</dbReference>
<dbReference type="SUPFAM" id="SSF74863">
    <property type="entry name" value="Thiol:disulfide interchange protein DsbD, N-terminal domain (DsbD-alpha)"/>
    <property type="match status" value="2"/>
</dbReference>
<evidence type="ECO:0000256" key="4">
    <source>
        <dbReference type="ARBA" id="ARBA00022989"/>
    </source>
</evidence>
<organism evidence="8">
    <name type="scientific">hydrothermal vent metagenome</name>
    <dbReference type="NCBI Taxonomy" id="652676"/>
    <lineage>
        <taxon>unclassified sequences</taxon>
        <taxon>metagenomes</taxon>
        <taxon>ecological metagenomes</taxon>
    </lineage>
</organism>
<dbReference type="GO" id="GO:0017004">
    <property type="term" value="P:cytochrome complex assembly"/>
    <property type="evidence" value="ECO:0007669"/>
    <property type="project" value="InterPro"/>
</dbReference>
<dbReference type="InterPro" id="IPR013766">
    <property type="entry name" value="Thioredoxin_domain"/>
</dbReference>